<feature type="domain" description="FAD-binding PCMH-type" evidence="3">
    <location>
        <begin position="46"/>
        <end position="232"/>
    </location>
</feature>
<sequence>MTEHHGAAPDDARARDFLDACMGVIGRDHVRSAAQSADWRRLTFPWPGRALAVLRPGSAEEALACLSLAGAFGCPLHPVSRGRAWGLGSRAPVSDAVMLDLSRLDRILDIDLLHGSVRVEPGVTFRQLHAALRAREAGWHVPAFGGPPDASVLANALDRGEGTGLFGDRFGQLWDLDVALTTGERLRTGFGRFEADRVAAIHGRPAGPLIEGLFSQSSFGCVLSGRLGLAPNTPHAGYITCEIGPPERLPAFVEVLRGLVRDQVIDSHDAFLWDGAKQVASVTIAREAPPEATSPQALGAWAATLTVRAAHEMLSDAKRAIAIQALLPVSDSVGLDDPDAATPRHHSGLYGHSDGANLTSCYWAKPSLPAGALDPDRDRCGFVWLCPVLPFEGGALQRLAAITGEVADRFGTFVMSGAEAVSVRALFGYVSLAWDRDEPGADERAMRGRDALAAAFAAEGFHGYRLAHPGIAAHGHTRGDWGAVVERLRRALDPGLVLGPGRVARPEGDADG</sequence>
<reference evidence="4 5" key="1">
    <citation type="submission" date="2015-03" db="EMBL/GenBank/DDBJ databases">
        <title>Genome sequencing of Methylobacterium aquaticum DSM16371 type strain.</title>
        <authorList>
            <person name="Chaudhry V."/>
            <person name="Patil P.B."/>
        </authorList>
    </citation>
    <scope>NUCLEOTIDE SEQUENCE [LARGE SCALE GENOMIC DNA]</scope>
    <source>
        <strain evidence="4 5">DSM 16371</strain>
    </source>
</reference>
<proteinExistence type="predicted"/>
<dbReference type="Pfam" id="PF01565">
    <property type="entry name" value="FAD_binding_4"/>
    <property type="match status" value="1"/>
</dbReference>
<dbReference type="PANTHER" id="PTHR11748:SF114">
    <property type="entry name" value="ARYL-ALCOHOL OXIDASE VANILLYL-ALCOHOL OXIDASE (AFU_ORTHOLOGUE AFUA_3G09500)-RELATED"/>
    <property type="match status" value="1"/>
</dbReference>
<accession>A0A0J6S3Q3</accession>
<dbReference type="GO" id="GO:0004458">
    <property type="term" value="F:D-lactate dehydrogenase (cytochrome) activity"/>
    <property type="evidence" value="ECO:0007669"/>
    <property type="project" value="TreeGrafter"/>
</dbReference>
<dbReference type="InterPro" id="IPR016170">
    <property type="entry name" value="Cytok_DH_C_sf"/>
</dbReference>
<dbReference type="EMBL" id="LABX01000193">
    <property type="protein sequence ID" value="KMO29825.1"/>
    <property type="molecule type" value="Genomic_DNA"/>
</dbReference>
<keyword evidence="1" id="KW-0285">Flavoprotein</keyword>
<evidence type="ECO:0000259" key="3">
    <source>
        <dbReference type="PROSITE" id="PS51387"/>
    </source>
</evidence>
<dbReference type="PATRIC" id="fig|270351.6.peg.2595"/>
<gene>
    <name evidence="4" type="ORF">VP06_23470</name>
</gene>
<dbReference type="GO" id="GO:0071949">
    <property type="term" value="F:FAD binding"/>
    <property type="evidence" value="ECO:0007669"/>
    <property type="project" value="InterPro"/>
</dbReference>
<dbReference type="SUPFAM" id="SSF56176">
    <property type="entry name" value="FAD-binding/transporter-associated domain-like"/>
    <property type="match status" value="1"/>
</dbReference>
<dbReference type="SUPFAM" id="SSF55103">
    <property type="entry name" value="FAD-linked oxidases, C-terminal domain"/>
    <property type="match status" value="1"/>
</dbReference>
<dbReference type="InterPro" id="IPR016164">
    <property type="entry name" value="FAD-linked_Oxase-like_C"/>
</dbReference>
<dbReference type="OrthoDB" id="9811557at2"/>
<dbReference type="InterPro" id="IPR016169">
    <property type="entry name" value="FAD-bd_PCMH_sub2"/>
</dbReference>
<organism evidence="4 5">
    <name type="scientific">Methylobacterium aquaticum</name>
    <dbReference type="NCBI Taxonomy" id="270351"/>
    <lineage>
        <taxon>Bacteria</taxon>
        <taxon>Pseudomonadati</taxon>
        <taxon>Pseudomonadota</taxon>
        <taxon>Alphaproteobacteria</taxon>
        <taxon>Hyphomicrobiales</taxon>
        <taxon>Methylobacteriaceae</taxon>
        <taxon>Methylobacterium</taxon>
    </lineage>
</organism>
<dbReference type="InterPro" id="IPR016166">
    <property type="entry name" value="FAD-bd_PCMH"/>
</dbReference>
<evidence type="ECO:0000313" key="5">
    <source>
        <dbReference type="Proteomes" id="UP000035929"/>
    </source>
</evidence>
<dbReference type="InterPro" id="IPR016167">
    <property type="entry name" value="FAD-bd_PCMH_sub1"/>
</dbReference>
<name>A0A0J6S3Q3_9HYPH</name>
<dbReference type="InterPro" id="IPR036318">
    <property type="entry name" value="FAD-bd_PCMH-like_sf"/>
</dbReference>
<evidence type="ECO:0000256" key="1">
    <source>
        <dbReference type="ARBA" id="ARBA00022630"/>
    </source>
</evidence>
<evidence type="ECO:0000313" key="4">
    <source>
        <dbReference type="EMBL" id="KMO29825.1"/>
    </source>
</evidence>
<dbReference type="Gene3D" id="3.30.465.10">
    <property type="match status" value="1"/>
</dbReference>
<dbReference type="GO" id="GO:0008720">
    <property type="term" value="F:D-lactate dehydrogenase (NAD+) activity"/>
    <property type="evidence" value="ECO:0007669"/>
    <property type="project" value="TreeGrafter"/>
</dbReference>
<evidence type="ECO:0000256" key="2">
    <source>
        <dbReference type="ARBA" id="ARBA00022827"/>
    </source>
</evidence>
<dbReference type="RefSeq" id="WP_048466202.1">
    <property type="nucleotide sequence ID" value="NZ_LABX01000193.1"/>
</dbReference>
<keyword evidence="2" id="KW-0274">FAD</keyword>
<dbReference type="Gene3D" id="3.30.43.10">
    <property type="entry name" value="Uridine Diphospho-n-acetylenolpyruvylglucosamine Reductase, domain 2"/>
    <property type="match status" value="1"/>
</dbReference>
<dbReference type="PANTHER" id="PTHR11748">
    <property type="entry name" value="D-LACTATE DEHYDROGENASE"/>
    <property type="match status" value="1"/>
</dbReference>
<dbReference type="InterPro" id="IPR006094">
    <property type="entry name" value="Oxid_FAD_bind_N"/>
</dbReference>
<comment type="caution">
    <text evidence="4">The sequence shown here is derived from an EMBL/GenBank/DDBJ whole genome shotgun (WGS) entry which is preliminary data.</text>
</comment>
<dbReference type="Proteomes" id="UP000035929">
    <property type="component" value="Unassembled WGS sequence"/>
</dbReference>
<protein>
    <recommendedName>
        <fullName evidence="3">FAD-binding PCMH-type domain-containing protein</fullName>
    </recommendedName>
</protein>
<dbReference type="AlphaFoldDB" id="A0A0J6S3Q3"/>
<dbReference type="PROSITE" id="PS51387">
    <property type="entry name" value="FAD_PCMH"/>
    <property type="match status" value="1"/>
</dbReference>
<dbReference type="GO" id="GO:1903457">
    <property type="term" value="P:lactate catabolic process"/>
    <property type="evidence" value="ECO:0007669"/>
    <property type="project" value="TreeGrafter"/>
</dbReference>
<dbReference type="Gene3D" id="3.40.462.10">
    <property type="entry name" value="FAD-linked oxidases, C-terminal domain"/>
    <property type="match status" value="1"/>
</dbReference>